<name>A0AA35JMP7_9SAUR</name>
<keyword evidence="1" id="KW-0479">Metal-binding</keyword>
<feature type="compositionally biased region" description="Polar residues" evidence="5">
    <location>
        <begin position="26"/>
        <end position="38"/>
    </location>
</feature>
<evidence type="ECO:0000256" key="4">
    <source>
        <dbReference type="PROSITE-ProRule" id="PRU00600"/>
    </source>
</evidence>
<feature type="region of interest" description="Disordered" evidence="5">
    <location>
        <begin position="910"/>
        <end position="943"/>
    </location>
</feature>
<dbReference type="InterPro" id="IPR006572">
    <property type="entry name" value="Znf_DBF"/>
</dbReference>
<feature type="region of interest" description="Disordered" evidence="5">
    <location>
        <begin position="533"/>
        <end position="552"/>
    </location>
</feature>
<feature type="region of interest" description="Disordered" evidence="5">
    <location>
        <begin position="1"/>
        <end position="46"/>
    </location>
</feature>
<feature type="compositionally biased region" description="Polar residues" evidence="5">
    <location>
        <begin position="354"/>
        <end position="371"/>
    </location>
</feature>
<reference evidence="7" key="1">
    <citation type="submission" date="2022-12" db="EMBL/GenBank/DDBJ databases">
        <authorList>
            <person name="Alioto T."/>
            <person name="Alioto T."/>
            <person name="Gomez Garrido J."/>
        </authorList>
    </citation>
    <scope>NUCLEOTIDE SEQUENCE</scope>
</reference>
<evidence type="ECO:0000256" key="2">
    <source>
        <dbReference type="ARBA" id="ARBA00022771"/>
    </source>
</evidence>
<sequence length="1050" mass="116184">MFDRNKQADEASAASAQDIERRGNEGSLQQERGSSTQAPELAGPGVPVVQNRQGYCNCCHVHYSNLEQHVHSTQHRHFATYCRNRTGTTSLMERFLQDVLRHHPYRYHDNRPTHDDIPIGSSQPLPRNEALLPVEVLEKESAISKGEEPSTNNALTAESGCFTSQRSHEELKGAPGPVTLLHTLEERGKVHSQGTSQQTIDISSSTRNHVAADGTPTESSSHKTPLAAVNPLPCPSSISHSPPPPTLAKNVRHSVIPDLASQNRCEQTKQSICDQDGLLIPNLSPVLQSPPRTVSHSQDGLPIPILSPVLQSPPRTVSHSQDGLPIPILSPVLQSPPRTVSHSQDGLPIPNLSPVLQSPPRTVSHSQESPVCNQGNSLISGQVFLKQGGVQAQDETQIADFCLRDTSNPVGTGNSQSFQAVPQFSGGKEKQLSGSAETSVDEIIDEVVLRHCCETSPKESPLRDEETDPCVNILSLLDHNSVHGSDVSFDCDANAQSGGHLPKAAVKNLELLKEVQVNLQDEKYGSQLSSILQNNSVQQTTEPEAEPEPDVSIHHQEPVLPALPHVPPSFVGKTWSQIMYEDDMKIEALVRDFREGRFRCHFNSKSLANGATTRKKKEEEEEERKISAIAAEELEAVSDKGLPEFGSDFSNSPAASETQHIPETVKKPQKRTWRLASRCQVVKVSHGTQTSLLNYPIVKHKTIRRDHEQPDPKGYFVWSENEKTPTMKTRLCALKLPESYTKILNPLQPQTTVYVLSCPEMKLSRSNTEDIPRTRRCYNSTDSKDSIRYKYKQTSIKYYDPLTNRVLKTPPRSVAGEKAKKASHVRQLFRSLSLDANGKKRADTQYECIAPKSFNSPDFNGSSTPLTLDPVKEKDKNSSHKTDDSSVSPEKSECLVCSSSEKSYKHLVLSPLNSHRSQRDGDFRLTPFNRQRRKDSSREPGFSKKAAGLAIVRRCLIRRGIRKQPPRTTTQAREGRMRKMYCAAKSSGLSISRHQTKKATVAKHLKKEKLDAKKLKVTSKPKGTLLNDAAIVGVDISEERQGTTQGLHPK</sequence>
<dbReference type="GO" id="GO:0008270">
    <property type="term" value="F:zinc ion binding"/>
    <property type="evidence" value="ECO:0007669"/>
    <property type="project" value="UniProtKB-KW"/>
</dbReference>
<evidence type="ECO:0000256" key="1">
    <source>
        <dbReference type="ARBA" id="ARBA00022723"/>
    </source>
</evidence>
<dbReference type="SMART" id="SM00586">
    <property type="entry name" value="ZnF_DBF"/>
    <property type="match status" value="1"/>
</dbReference>
<feature type="region of interest" description="Disordered" evidence="5">
    <location>
        <begin position="188"/>
        <end position="225"/>
    </location>
</feature>
<evidence type="ECO:0000256" key="5">
    <source>
        <dbReference type="SAM" id="MobiDB-lite"/>
    </source>
</evidence>
<accession>A0AA35JMP7</accession>
<dbReference type="InterPro" id="IPR038890">
    <property type="entry name" value="ZDBF2"/>
</dbReference>
<feature type="region of interest" description="Disordered" evidence="5">
    <location>
        <begin position="335"/>
        <end position="371"/>
    </location>
</feature>
<dbReference type="PANTHER" id="PTHR21639">
    <property type="entry name" value="DBF4-TYPE ZINC FINGER-CONTAINING PROTEIN 2"/>
    <property type="match status" value="1"/>
</dbReference>
<evidence type="ECO:0000256" key="3">
    <source>
        <dbReference type="ARBA" id="ARBA00022833"/>
    </source>
</evidence>
<protein>
    <submittedName>
        <fullName evidence="7">DBF4-type zinc finger-containing protein 2 isoform X1</fullName>
    </submittedName>
</protein>
<keyword evidence="3" id="KW-0862">Zinc</keyword>
<dbReference type="Gene3D" id="6.10.250.3410">
    <property type="entry name" value="DBF zinc finger"/>
    <property type="match status" value="1"/>
</dbReference>
<keyword evidence="8" id="KW-1185">Reference proteome</keyword>
<feature type="domain" description="DBF4-type" evidence="6">
    <location>
        <begin position="49"/>
        <end position="98"/>
    </location>
</feature>
<dbReference type="PROSITE" id="PS51265">
    <property type="entry name" value="ZF_DBF4"/>
    <property type="match status" value="1"/>
</dbReference>
<proteinExistence type="predicted"/>
<feature type="compositionally biased region" description="Basic and acidic residues" evidence="5">
    <location>
        <begin position="870"/>
        <end position="884"/>
    </location>
</feature>
<gene>
    <name evidence="7" type="ORF">PODLI_1B041439</name>
</gene>
<dbReference type="EMBL" id="OX395126">
    <property type="protein sequence ID" value="CAI5761899.1"/>
    <property type="molecule type" value="Genomic_DNA"/>
</dbReference>
<dbReference type="InterPro" id="IPR038545">
    <property type="entry name" value="Znf_DBF_sf"/>
</dbReference>
<keyword evidence="2 4" id="KW-0863">Zinc-finger</keyword>
<dbReference type="AlphaFoldDB" id="A0AA35JMP7"/>
<feature type="compositionally biased region" description="Low complexity" evidence="5">
    <location>
        <begin position="192"/>
        <end position="206"/>
    </location>
</feature>
<dbReference type="GO" id="GO:0071514">
    <property type="term" value="P:genomic imprinting"/>
    <property type="evidence" value="ECO:0007669"/>
    <property type="project" value="TreeGrafter"/>
</dbReference>
<feature type="compositionally biased region" description="Polar residues" evidence="5">
    <location>
        <begin position="335"/>
        <end position="344"/>
    </location>
</feature>
<evidence type="ECO:0000259" key="6">
    <source>
        <dbReference type="PROSITE" id="PS51265"/>
    </source>
</evidence>
<feature type="region of interest" description="Disordered" evidence="5">
    <location>
        <begin position="413"/>
        <end position="436"/>
    </location>
</feature>
<dbReference type="GO" id="GO:0003676">
    <property type="term" value="F:nucleic acid binding"/>
    <property type="evidence" value="ECO:0007669"/>
    <property type="project" value="InterPro"/>
</dbReference>
<dbReference type="Pfam" id="PF07535">
    <property type="entry name" value="zf-DBF"/>
    <property type="match status" value="1"/>
</dbReference>
<feature type="region of interest" description="Disordered" evidence="5">
    <location>
        <begin position="859"/>
        <end position="890"/>
    </location>
</feature>
<feature type="compositionally biased region" description="Polar residues" evidence="5">
    <location>
        <begin position="413"/>
        <end position="422"/>
    </location>
</feature>
<evidence type="ECO:0000313" key="7">
    <source>
        <dbReference type="EMBL" id="CAI5761899.1"/>
    </source>
</evidence>
<evidence type="ECO:0000313" key="8">
    <source>
        <dbReference type="Proteomes" id="UP001178461"/>
    </source>
</evidence>
<organism evidence="7 8">
    <name type="scientific">Podarcis lilfordi</name>
    <name type="common">Lilford's wall lizard</name>
    <dbReference type="NCBI Taxonomy" id="74358"/>
    <lineage>
        <taxon>Eukaryota</taxon>
        <taxon>Metazoa</taxon>
        <taxon>Chordata</taxon>
        <taxon>Craniata</taxon>
        <taxon>Vertebrata</taxon>
        <taxon>Euteleostomi</taxon>
        <taxon>Lepidosauria</taxon>
        <taxon>Squamata</taxon>
        <taxon>Bifurcata</taxon>
        <taxon>Unidentata</taxon>
        <taxon>Episquamata</taxon>
        <taxon>Laterata</taxon>
        <taxon>Lacertibaenia</taxon>
        <taxon>Lacertidae</taxon>
        <taxon>Podarcis</taxon>
    </lineage>
</organism>
<dbReference type="PANTHER" id="PTHR21639:SF5">
    <property type="entry name" value="DBF4-TYPE ZINC FINGER-CONTAINING PROTEIN 2"/>
    <property type="match status" value="1"/>
</dbReference>
<dbReference type="Proteomes" id="UP001178461">
    <property type="component" value="Chromosome 1"/>
</dbReference>